<keyword evidence="4" id="KW-1185">Reference proteome</keyword>
<proteinExistence type="predicted"/>
<feature type="region of interest" description="Disordered" evidence="1">
    <location>
        <begin position="240"/>
        <end position="269"/>
    </location>
</feature>
<evidence type="ECO:0000256" key="1">
    <source>
        <dbReference type="SAM" id="MobiDB-lite"/>
    </source>
</evidence>
<evidence type="ECO:0008006" key="5">
    <source>
        <dbReference type="Google" id="ProtNLM"/>
    </source>
</evidence>
<evidence type="ECO:0000313" key="4">
    <source>
        <dbReference type="Proteomes" id="UP000781958"/>
    </source>
</evidence>
<gene>
    <name evidence="3" type="ORF">J2851_003640</name>
</gene>
<comment type="caution">
    <text evidence="3">The sequence shown here is derived from an EMBL/GenBank/DDBJ whole genome shotgun (WGS) entry which is preliminary data.</text>
</comment>
<feature type="signal peptide" evidence="2">
    <location>
        <begin position="1"/>
        <end position="19"/>
    </location>
</feature>
<sequence length="487" mass="49509">MFRRLFFSLSVVLPLAACAAGGDRPPPPGAPPVARGATEPLRFDDLSLGSMRRGTRIGSYIWSVECWPPYEDVYWTSARSLHENSTFTERFAEVLGDAGFDVAGRASGDHERGMDRNRARYIVQGDLRGIDLELCRRRNWLTLGDKGVSGTGSVRVDWTVYEVATGRLVHRVATSGVARSGSGVPQGDVLLIEEAFSTAAEALAADPGFRAAVSRSTGLASTGPAGPSRVSSRPLASTIPLVSSDVPSSDTPSSPGFVNPGGASSGAPPSLPSAAALAVRGPAPADGYADDPAAFVSAALVRVGEGRGVVIGELDGQAAILASLAVLDATVAVHPAPGVALRGVVVARDAASGTALVLVPARLTAAPLRGGEAAVGEPVTVLSKRGADAAVGMVAALRPDPRSGLDLIQAELDGLDREPAPGAPLVDEAGNLLGLGLGPGPAWSGGAHGLSAFLPVGPMLTRLGVELTQAPAGAPTRASAARLRAPL</sequence>
<dbReference type="Proteomes" id="UP000781958">
    <property type="component" value="Unassembled WGS sequence"/>
</dbReference>
<protein>
    <recommendedName>
        <fullName evidence="5">Serine protease</fullName>
    </recommendedName>
</protein>
<feature type="compositionally biased region" description="Low complexity" evidence="1">
    <location>
        <begin position="242"/>
        <end position="269"/>
    </location>
</feature>
<feature type="chain" id="PRO_5046744294" description="Serine protease" evidence="2">
    <location>
        <begin position="20"/>
        <end position="487"/>
    </location>
</feature>
<accession>A0ABS4SMU0</accession>
<name>A0ABS4SMU0_9PROT</name>
<keyword evidence="2" id="KW-0732">Signal</keyword>
<dbReference type="EMBL" id="JAGINP010000013">
    <property type="protein sequence ID" value="MBP2293855.1"/>
    <property type="molecule type" value="Genomic_DNA"/>
</dbReference>
<evidence type="ECO:0000256" key="2">
    <source>
        <dbReference type="SAM" id="SignalP"/>
    </source>
</evidence>
<organism evidence="3 4">
    <name type="scientific">Azospirillum rugosum</name>
    <dbReference type="NCBI Taxonomy" id="416170"/>
    <lineage>
        <taxon>Bacteria</taxon>
        <taxon>Pseudomonadati</taxon>
        <taxon>Pseudomonadota</taxon>
        <taxon>Alphaproteobacteria</taxon>
        <taxon>Rhodospirillales</taxon>
        <taxon>Azospirillaceae</taxon>
        <taxon>Azospirillum</taxon>
    </lineage>
</organism>
<dbReference type="RefSeq" id="WP_307419726.1">
    <property type="nucleotide sequence ID" value="NZ_JAUSVT010000009.1"/>
</dbReference>
<reference evidence="3 4" key="1">
    <citation type="submission" date="2021-03" db="EMBL/GenBank/DDBJ databases">
        <title>Genomic Encyclopedia of Type Strains, Phase III (KMG-III): the genomes of soil and plant-associated and newly described type strains.</title>
        <authorList>
            <person name="Whitman W."/>
        </authorList>
    </citation>
    <scope>NUCLEOTIDE SEQUENCE [LARGE SCALE GENOMIC DNA]</scope>
    <source>
        <strain evidence="3 4">IMMIB AFH-6</strain>
    </source>
</reference>
<evidence type="ECO:0000313" key="3">
    <source>
        <dbReference type="EMBL" id="MBP2293855.1"/>
    </source>
</evidence>